<name>A0ABR3JUH2_9AGAR</name>
<keyword evidence="3" id="KW-1185">Reference proteome</keyword>
<dbReference type="InterPro" id="IPR036908">
    <property type="entry name" value="RlpA-like_sf"/>
</dbReference>
<sequence>MVRYSHIKRDNSTMLPRALCTPSPKPCLVKTPLASAYIKTAAMYCAVLSFIFCLLVDTLVNASPLPTNSTVLEKRVTHSGRGTWYDPGAGIGHCGFSDKSASPVVAISQSLYNTNKGSNCNQWISITNKKNGKTAYGQTRDSCPGCGSNDLDLSPAVFQKLDSLSTGVIQIQWHFMNKGWKP</sequence>
<dbReference type="CDD" id="cd22191">
    <property type="entry name" value="DPBB_RlpA_EXP_N-like"/>
    <property type="match status" value="1"/>
</dbReference>
<gene>
    <name evidence="2" type="ORF">HGRIS_011214</name>
</gene>
<reference evidence="3" key="1">
    <citation type="submission" date="2024-06" db="EMBL/GenBank/DDBJ databases">
        <title>Multi-omics analyses provide insights into the biosynthesis of the anticancer antibiotic pleurotin in Hohenbuehelia grisea.</title>
        <authorList>
            <person name="Weaver J.A."/>
            <person name="Alberti F."/>
        </authorList>
    </citation>
    <scope>NUCLEOTIDE SEQUENCE [LARGE SCALE GENOMIC DNA]</scope>
    <source>
        <strain evidence="3">T-177</strain>
    </source>
</reference>
<dbReference type="SUPFAM" id="SSF50685">
    <property type="entry name" value="Barwin-like endoglucanases"/>
    <property type="match status" value="1"/>
</dbReference>
<dbReference type="Gene3D" id="2.40.40.10">
    <property type="entry name" value="RlpA-like domain"/>
    <property type="match status" value="1"/>
</dbReference>
<dbReference type="PANTHER" id="PTHR31836:SF28">
    <property type="entry name" value="SRCR DOMAIN-CONTAINING PROTEIN-RELATED"/>
    <property type="match status" value="1"/>
</dbReference>
<dbReference type="PANTHER" id="PTHR31836">
    <property type="match status" value="1"/>
</dbReference>
<dbReference type="InterPro" id="IPR051477">
    <property type="entry name" value="Expansin_CellWall"/>
</dbReference>
<keyword evidence="1" id="KW-0732">Signal</keyword>
<accession>A0ABR3JUH2</accession>
<proteinExistence type="predicted"/>
<protein>
    <recommendedName>
        <fullName evidence="4">RlpA-like protein double-psi beta-barrel domain-containing protein</fullName>
    </recommendedName>
</protein>
<evidence type="ECO:0008006" key="4">
    <source>
        <dbReference type="Google" id="ProtNLM"/>
    </source>
</evidence>
<dbReference type="Proteomes" id="UP001556367">
    <property type="component" value="Unassembled WGS sequence"/>
</dbReference>
<comment type="caution">
    <text evidence="2">The sequence shown here is derived from an EMBL/GenBank/DDBJ whole genome shotgun (WGS) entry which is preliminary data.</text>
</comment>
<dbReference type="EMBL" id="JASNQZ010000002">
    <property type="protein sequence ID" value="KAL0959504.1"/>
    <property type="molecule type" value="Genomic_DNA"/>
</dbReference>
<evidence type="ECO:0000313" key="2">
    <source>
        <dbReference type="EMBL" id="KAL0959504.1"/>
    </source>
</evidence>
<evidence type="ECO:0000313" key="3">
    <source>
        <dbReference type="Proteomes" id="UP001556367"/>
    </source>
</evidence>
<organism evidence="2 3">
    <name type="scientific">Hohenbuehelia grisea</name>
    <dbReference type="NCBI Taxonomy" id="104357"/>
    <lineage>
        <taxon>Eukaryota</taxon>
        <taxon>Fungi</taxon>
        <taxon>Dikarya</taxon>
        <taxon>Basidiomycota</taxon>
        <taxon>Agaricomycotina</taxon>
        <taxon>Agaricomycetes</taxon>
        <taxon>Agaricomycetidae</taxon>
        <taxon>Agaricales</taxon>
        <taxon>Pleurotineae</taxon>
        <taxon>Pleurotaceae</taxon>
        <taxon>Hohenbuehelia</taxon>
    </lineage>
</organism>
<evidence type="ECO:0000256" key="1">
    <source>
        <dbReference type="ARBA" id="ARBA00022729"/>
    </source>
</evidence>